<gene>
    <name evidence="1" type="ORF">AWB69_06858</name>
</gene>
<dbReference type="Proteomes" id="UP000054683">
    <property type="component" value="Unassembled WGS sequence"/>
</dbReference>
<dbReference type="OrthoDB" id="6885865at2"/>
<dbReference type="RefSeq" id="WP_156529052.1">
    <property type="nucleotide sequence ID" value="NZ_FCOK02000065.1"/>
</dbReference>
<evidence type="ECO:0000313" key="2">
    <source>
        <dbReference type="Proteomes" id="UP000054683"/>
    </source>
</evidence>
<dbReference type="AlphaFoldDB" id="A0A158IYB0"/>
<sequence>MIKNAKTPTERAVSALHEFLMLVSKAPRHFVKDKELLQALRRQSRLGAYQNKAHGVIPTSRSSIERVCERLLPGGALEFDKLRKDALAELKTVARTLAEVPSAPKRTRDYYKQQSEDSNAKVVLGLVDCWHLTHALFEAIEAGRKIAGDTGDSALQEVWRKKEATIRSRLRLSKQLVATKGSDAEGWAETVRIL</sequence>
<organism evidence="1 2">
    <name type="scientific">Caballeronia udeis</name>
    <dbReference type="NCBI Taxonomy" id="1232866"/>
    <lineage>
        <taxon>Bacteria</taxon>
        <taxon>Pseudomonadati</taxon>
        <taxon>Pseudomonadota</taxon>
        <taxon>Betaproteobacteria</taxon>
        <taxon>Burkholderiales</taxon>
        <taxon>Burkholderiaceae</taxon>
        <taxon>Caballeronia</taxon>
    </lineage>
</organism>
<reference evidence="1 2" key="1">
    <citation type="submission" date="2016-01" db="EMBL/GenBank/DDBJ databases">
        <authorList>
            <person name="Oliw E.H."/>
        </authorList>
    </citation>
    <scope>NUCLEOTIDE SEQUENCE [LARGE SCALE GENOMIC DNA]</scope>
    <source>
        <strain evidence="1">LMG 27134</strain>
    </source>
</reference>
<protein>
    <submittedName>
        <fullName evidence="1">Uncharacterized protein</fullName>
    </submittedName>
</protein>
<accession>A0A158IYB0</accession>
<proteinExistence type="predicted"/>
<name>A0A158IYB0_9BURK</name>
<dbReference type="EMBL" id="FCOK02000065">
    <property type="protein sequence ID" value="SAL61624.1"/>
    <property type="molecule type" value="Genomic_DNA"/>
</dbReference>
<evidence type="ECO:0000313" key="1">
    <source>
        <dbReference type="EMBL" id="SAL61624.1"/>
    </source>
</evidence>